<dbReference type="Gene3D" id="3.30.56.10">
    <property type="match status" value="2"/>
</dbReference>
<dbReference type="PANTHER" id="PTHR10947">
    <property type="entry name" value="PHENYLALANYL-TRNA SYNTHETASE BETA CHAIN AND LEUCINE-RICH REPEAT-CONTAINING PROTEIN 47"/>
    <property type="match status" value="1"/>
</dbReference>
<dbReference type="GO" id="GO:0000287">
    <property type="term" value="F:magnesium ion binding"/>
    <property type="evidence" value="ECO:0007669"/>
    <property type="project" value="UniProtKB-UniRule"/>
</dbReference>
<dbReference type="InterPro" id="IPR004532">
    <property type="entry name" value="Phe-tRNA-ligase_IIc_bsu_bact"/>
</dbReference>
<dbReference type="Pfam" id="PF03483">
    <property type="entry name" value="B3_4"/>
    <property type="match status" value="1"/>
</dbReference>
<keyword evidence="11 16" id="KW-0694">RNA-binding</keyword>
<sequence>MFLSLNWLREFTPYEGTSEQLADRLTMLGLEVEEVIRPFAHLANVVVGRVLDCDRHPQSERLSLCRVDIGQVKTLPIVCGASNVAKGQLVAVAKPGSELPDGKVIAETVIRGETSQGMICSEVELGLGEESDGIMVLDGHYNLGHSLLRVFDLNDEVLNVSITPNRGDCLSVLGLAREVATEFNLPLKLPRLNVHEEGPDCSEAVTIVIDEPELCPLYQARIIEGIRIAPSPAWLQRRLLSVGQRPINNVVDVTNFILMEWGQPLHAFDLALLAGKMIRVGLAREGQSFETLDGRTRTLLSSDLLIHDAEKAVALAGVMGGANSEVTARTSSILLECAVFNPISIRKTSRRLGLSSESSYRFERGVDQPGSKLALDRAMALILETAGGKVMRGVALNQPRPWQSPVISFRPERARKLLGLPLEDAFCRDTLEALGCKVAAEDQKAWQITPPGSRRDLEREADLIEEVGRCYGLDRIPAVLPRLSKSLDALKTLAPNTAFRRRVKHWGRGLGLTEVINYSFVSTQELALLGIVDDSRTIALRNPLSEDQNVLRPMLAPGLLQSVRHNMTQGNTSLRIFETAVVFQPESASETGANEPSRLGLALTGQRYPEGWPCPVEFVEFADLKGMVEHLLRHLQLPEAQYRTLPEHSICLPCAEILLNGEVCGWIGRVRTEIAEQCHVRRELFLAEIDLDLLQRFCEQSRPTFKALPVFPPVRRDLTVISDLDLTCVKIIEAIQAAGLDLLQNVVLVDRFLPGAQIAVSSRSSDADSDKANEVRHTLRLTYRHTERSLTNEEVDQLHQGLCSFLQEQLPIRFS</sequence>
<evidence type="ECO:0000256" key="10">
    <source>
        <dbReference type="ARBA" id="ARBA00022842"/>
    </source>
</evidence>
<dbReference type="InterPro" id="IPR005147">
    <property type="entry name" value="tRNA_synthase_B5-dom"/>
</dbReference>
<feature type="domain" description="TRNA-binding" evidence="17">
    <location>
        <begin position="39"/>
        <end position="148"/>
    </location>
</feature>
<dbReference type="InterPro" id="IPR005121">
    <property type="entry name" value="Fdx_antiC-bd"/>
</dbReference>
<keyword evidence="7 15" id="KW-0479">Metal-binding</keyword>
<dbReference type="FunFam" id="2.40.50.140:FF:000045">
    <property type="entry name" value="Phenylalanine--tRNA ligase beta subunit"/>
    <property type="match status" value="1"/>
</dbReference>
<keyword evidence="6 15" id="KW-0436">Ligase</keyword>
<keyword evidence="10 15" id="KW-0460">Magnesium</keyword>
<dbReference type="NCBIfam" id="TIGR00472">
    <property type="entry name" value="pheT_bact"/>
    <property type="match status" value="1"/>
</dbReference>
<evidence type="ECO:0000256" key="16">
    <source>
        <dbReference type="PROSITE-ProRule" id="PRU00209"/>
    </source>
</evidence>
<keyword evidence="12 15" id="KW-0648">Protein biosynthesis</keyword>
<dbReference type="Pfam" id="PF17759">
    <property type="entry name" value="tRNA_synthFbeta"/>
    <property type="match status" value="1"/>
</dbReference>
<dbReference type="Gene3D" id="3.30.930.10">
    <property type="entry name" value="Bira Bifunctional Protein, Domain 2"/>
    <property type="match status" value="1"/>
</dbReference>
<dbReference type="CDD" id="cd00769">
    <property type="entry name" value="PheRS_beta_core"/>
    <property type="match status" value="1"/>
</dbReference>
<dbReference type="PROSITE" id="PS50886">
    <property type="entry name" value="TRBD"/>
    <property type="match status" value="1"/>
</dbReference>
<evidence type="ECO:0000256" key="5">
    <source>
        <dbReference type="ARBA" id="ARBA00022555"/>
    </source>
</evidence>
<evidence type="ECO:0000256" key="3">
    <source>
        <dbReference type="ARBA" id="ARBA00011209"/>
    </source>
</evidence>
<dbReference type="RefSeq" id="WP_092120188.1">
    <property type="nucleotide sequence ID" value="NZ_FMXO01000009.1"/>
</dbReference>
<evidence type="ECO:0000256" key="1">
    <source>
        <dbReference type="ARBA" id="ARBA00004496"/>
    </source>
</evidence>
<dbReference type="InterPro" id="IPR012340">
    <property type="entry name" value="NA-bd_OB-fold"/>
</dbReference>
<evidence type="ECO:0000256" key="11">
    <source>
        <dbReference type="ARBA" id="ARBA00022884"/>
    </source>
</evidence>
<keyword evidence="9 15" id="KW-0067">ATP-binding</keyword>
<dbReference type="Gene3D" id="3.50.40.10">
    <property type="entry name" value="Phenylalanyl-trna Synthetase, Chain B, domain 3"/>
    <property type="match status" value="1"/>
</dbReference>
<evidence type="ECO:0000256" key="9">
    <source>
        <dbReference type="ARBA" id="ARBA00022840"/>
    </source>
</evidence>
<evidence type="ECO:0000313" key="20">
    <source>
        <dbReference type="EMBL" id="SDB36924.1"/>
    </source>
</evidence>
<dbReference type="SMART" id="SM00873">
    <property type="entry name" value="B3_4"/>
    <property type="match status" value="1"/>
</dbReference>
<dbReference type="Pfam" id="PF03147">
    <property type="entry name" value="FDX-ACB"/>
    <property type="match status" value="1"/>
</dbReference>
<dbReference type="NCBIfam" id="NF045760">
    <property type="entry name" value="YtpR"/>
    <property type="match status" value="1"/>
</dbReference>
<dbReference type="PANTHER" id="PTHR10947:SF0">
    <property type="entry name" value="PHENYLALANINE--TRNA LIGASE BETA SUBUNIT"/>
    <property type="match status" value="1"/>
</dbReference>
<dbReference type="Proteomes" id="UP000198771">
    <property type="component" value="Unassembled WGS sequence"/>
</dbReference>
<keyword evidence="8 15" id="KW-0547">Nucleotide-binding</keyword>
<dbReference type="InterPro" id="IPR005146">
    <property type="entry name" value="B3/B4_tRNA-bd"/>
</dbReference>
<dbReference type="GO" id="GO:0000049">
    <property type="term" value="F:tRNA binding"/>
    <property type="evidence" value="ECO:0007669"/>
    <property type="project" value="UniProtKB-UniRule"/>
</dbReference>
<feature type="binding site" evidence="15">
    <location>
        <position position="462"/>
    </location>
    <ligand>
        <name>Mg(2+)</name>
        <dbReference type="ChEBI" id="CHEBI:18420"/>
        <note>shared with alpha subunit</note>
    </ligand>
</feature>
<dbReference type="OrthoDB" id="9805455at2"/>
<evidence type="ECO:0000256" key="4">
    <source>
        <dbReference type="ARBA" id="ARBA00022490"/>
    </source>
</evidence>
<evidence type="ECO:0000256" key="7">
    <source>
        <dbReference type="ARBA" id="ARBA00022723"/>
    </source>
</evidence>
<dbReference type="SUPFAM" id="SSF50249">
    <property type="entry name" value="Nucleic acid-binding proteins"/>
    <property type="match status" value="1"/>
</dbReference>
<evidence type="ECO:0000256" key="8">
    <source>
        <dbReference type="ARBA" id="ARBA00022741"/>
    </source>
</evidence>
<keyword evidence="4 15" id="KW-0963">Cytoplasm</keyword>
<comment type="subunit">
    <text evidence="3 15">Tetramer of two alpha and two beta subunits.</text>
</comment>
<protein>
    <recommendedName>
        <fullName evidence="15">Phenylalanine--tRNA ligase beta subunit</fullName>
        <ecNumber evidence="15">6.1.1.20</ecNumber>
    </recommendedName>
    <alternativeName>
        <fullName evidence="15">Phenylalanyl-tRNA synthetase beta subunit</fullName>
        <shortName evidence="15">PheRS</shortName>
    </alternativeName>
</protein>
<evidence type="ECO:0000256" key="14">
    <source>
        <dbReference type="ARBA" id="ARBA00049255"/>
    </source>
</evidence>
<dbReference type="FunFam" id="3.50.40.10:FF:000001">
    <property type="entry name" value="Phenylalanine--tRNA ligase beta subunit"/>
    <property type="match status" value="1"/>
</dbReference>
<evidence type="ECO:0000256" key="15">
    <source>
        <dbReference type="HAMAP-Rule" id="MF_00283"/>
    </source>
</evidence>
<dbReference type="Gene3D" id="3.30.70.380">
    <property type="entry name" value="Ferrodoxin-fold anticodon-binding domain"/>
    <property type="match status" value="1"/>
</dbReference>
<dbReference type="AlphaFoldDB" id="A0A1G6CVQ1"/>
<dbReference type="InterPro" id="IPR009061">
    <property type="entry name" value="DNA-bd_dom_put_sf"/>
</dbReference>
<keyword evidence="5 16" id="KW-0820">tRNA-binding</keyword>
<dbReference type="InterPro" id="IPR045060">
    <property type="entry name" value="Phe-tRNA-ligase_IIc_bsu"/>
</dbReference>
<feature type="binding site" evidence="15">
    <location>
        <position position="465"/>
    </location>
    <ligand>
        <name>Mg(2+)</name>
        <dbReference type="ChEBI" id="CHEBI:18420"/>
        <note>shared with alpha subunit</note>
    </ligand>
</feature>
<dbReference type="SUPFAM" id="SSF55681">
    <property type="entry name" value="Class II aaRS and biotin synthetases"/>
    <property type="match status" value="1"/>
</dbReference>
<evidence type="ECO:0000256" key="2">
    <source>
        <dbReference type="ARBA" id="ARBA00008653"/>
    </source>
</evidence>
<dbReference type="SMART" id="SM00874">
    <property type="entry name" value="B5"/>
    <property type="match status" value="1"/>
</dbReference>
<dbReference type="GO" id="GO:0009328">
    <property type="term" value="C:phenylalanine-tRNA ligase complex"/>
    <property type="evidence" value="ECO:0007669"/>
    <property type="project" value="TreeGrafter"/>
</dbReference>
<dbReference type="InterPro" id="IPR045864">
    <property type="entry name" value="aa-tRNA-synth_II/BPL/LPL"/>
</dbReference>
<dbReference type="InterPro" id="IPR020825">
    <property type="entry name" value="Phe-tRNA_synthase-like_B3/B4"/>
</dbReference>
<comment type="subcellular location">
    <subcellularLocation>
        <location evidence="1 15">Cytoplasm</location>
    </subcellularLocation>
</comment>
<proteinExistence type="inferred from homology"/>
<dbReference type="InterPro" id="IPR033714">
    <property type="entry name" value="tRNA_bind_bactPheRS"/>
</dbReference>
<feature type="binding site" evidence="15">
    <location>
        <position position="466"/>
    </location>
    <ligand>
        <name>Mg(2+)</name>
        <dbReference type="ChEBI" id="CHEBI:18420"/>
        <note>shared with alpha subunit</note>
    </ligand>
</feature>
<dbReference type="STRING" id="617002.SAMN05660653_01759"/>
<dbReference type="PROSITE" id="PS51447">
    <property type="entry name" value="FDX_ACB"/>
    <property type="match status" value="1"/>
</dbReference>
<feature type="domain" description="FDX-ACB" evidence="18">
    <location>
        <begin position="709"/>
        <end position="815"/>
    </location>
</feature>
<dbReference type="GO" id="GO:0005524">
    <property type="term" value="F:ATP binding"/>
    <property type="evidence" value="ECO:0007669"/>
    <property type="project" value="UniProtKB-UniRule"/>
</dbReference>
<dbReference type="CDD" id="cd02796">
    <property type="entry name" value="tRNA_bind_bactPheRS"/>
    <property type="match status" value="1"/>
</dbReference>
<dbReference type="EMBL" id="FMXO01000009">
    <property type="protein sequence ID" value="SDB36924.1"/>
    <property type="molecule type" value="Genomic_DNA"/>
</dbReference>
<feature type="domain" description="B5" evidence="19">
    <location>
        <begin position="402"/>
        <end position="478"/>
    </location>
</feature>
<dbReference type="InterPro" id="IPR036690">
    <property type="entry name" value="Fdx_antiC-bd_sf"/>
</dbReference>
<evidence type="ECO:0000256" key="6">
    <source>
        <dbReference type="ARBA" id="ARBA00022598"/>
    </source>
</evidence>
<evidence type="ECO:0000259" key="19">
    <source>
        <dbReference type="PROSITE" id="PS51483"/>
    </source>
</evidence>
<dbReference type="HAMAP" id="MF_00283">
    <property type="entry name" value="Phe_tRNA_synth_beta1"/>
    <property type="match status" value="1"/>
</dbReference>
<accession>A0A1G6CVQ1</accession>
<dbReference type="InterPro" id="IPR002547">
    <property type="entry name" value="tRNA-bd_dom"/>
</dbReference>
<evidence type="ECO:0000313" key="21">
    <source>
        <dbReference type="Proteomes" id="UP000198771"/>
    </source>
</evidence>
<keyword evidence="21" id="KW-1185">Reference proteome</keyword>
<gene>
    <name evidence="15" type="primary">pheT</name>
    <name evidence="20" type="ORF">SAMN05660653_01759</name>
</gene>
<dbReference type="GO" id="GO:0004826">
    <property type="term" value="F:phenylalanine-tRNA ligase activity"/>
    <property type="evidence" value="ECO:0007669"/>
    <property type="project" value="UniProtKB-UniRule"/>
</dbReference>
<comment type="catalytic activity">
    <reaction evidence="14 15">
        <text>tRNA(Phe) + L-phenylalanine + ATP = L-phenylalanyl-tRNA(Phe) + AMP + diphosphate + H(+)</text>
        <dbReference type="Rhea" id="RHEA:19413"/>
        <dbReference type="Rhea" id="RHEA-COMP:9668"/>
        <dbReference type="Rhea" id="RHEA-COMP:9699"/>
        <dbReference type="ChEBI" id="CHEBI:15378"/>
        <dbReference type="ChEBI" id="CHEBI:30616"/>
        <dbReference type="ChEBI" id="CHEBI:33019"/>
        <dbReference type="ChEBI" id="CHEBI:58095"/>
        <dbReference type="ChEBI" id="CHEBI:78442"/>
        <dbReference type="ChEBI" id="CHEBI:78531"/>
        <dbReference type="ChEBI" id="CHEBI:456215"/>
        <dbReference type="EC" id="6.1.1.20"/>
    </reaction>
</comment>
<feature type="binding site" evidence="15">
    <location>
        <position position="456"/>
    </location>
    <ligand>
        <name>Mg(2+)</name>
        <dbReference type="ChEBI" id="CHEBI:18420"/>
        <note>shared with alpha subunit</note>
    </ligand>
</feature>
<evidence type="ECO:0000259" key="17">
    <source>
        <dbReference type="PROSITE" id="PS50886"/>
    </source>
</evidence>
<dbReference type="GO" id="GO:0006432">
    <property type="term" value="P:phenylalanyl-tRNA aminoacylation"/>
    <property type="evidence" value="ECO:0007669"/>
    <property type="project" value="UniProtKB-UniRule"/>
</dbReference>
<reference evidence="20 21" key="1">
    <citation type="submission" date="2016-10" db="EMBL/GenBank/DDBJ databases">
        <authorList>
            <person name="de Groot N.N."/>
        </authorList>
    </citation>
    <scope>NUCLEOTIDE SEQUENCE [LARGE SCALE GENOMIC DNA]</scope>
    <source>
        <strain evidence="20 21">ASO4-2</strain>
    </source>
</reference>
<dbReference type="SUPFAM" id="SSF56037">
    <property type="entry name" value="PheT/TilS domain"/>
    <property type="match status" value="1"/>
</dbReference>
<dbReference type="SUPFAM" id="SSF46955">
    <property type="entry name" value="Putative DNA-binding domain"/>
    <property type="match status" value="1"/>
</dbReference>
<name>A0A1G6CVQ1_9BACT</name>
<dbReference type="PROSITE" id="PS51483">
    <property type="entry name" value="B5"/>
    <property type="match status" value="1"/>
</dbReference>
<dbReference type="SMART" id="SM00896">
    <property type="entry name" value="FDX-ACB"/>
    <property type="match status" value="1"/>
</dbReference>
<keyword evidence="13 15" id="KW-0030">Aminoacyl-tRNA synthetase</keyword>
<dbReference type="Gene3D" id="2.40.50.140">
    <property type="entry name" value="Nucleic acid-binding proteins"/>
    <property type="match status" value="1"/>
</dbReference>
<comment type="cofactor">
    <cofactor evidence="15">
        <name>Mg(2+)</name>
        <dbReference type="ChEBI" id="CHEBI:18420"/>
    </cofactor>
    <text evidence="15">Binds 2 magnesium ions per tetramer.</text>
</comment>
<dbReference type="SUPFAM" id="SSF54991">
    <property type="entry name" value="Anticodon-binding domain of PheRS"/>
    <property type="match status" value="1"/>
</dbReference>
<organism evidence="20 21">
    <name type="scientific">Desulfonatronum thiosulfatophilum</name>
    <dbReference type="NCBI Taxonomy" id="617002"/>
    <lineage>
        <taxon>Bacteria</taxon>
        <taxon>Pseudomonadati</taxon>
        <taxon>Thermodesulfobacteriota</taxon>
        <taxon>Desulfovibrionia</taxon>
        <taxon>Desulfovibrionales</taxon>
        <taxon>Desulfonatronaceae</taxon>
        <taxon>Desulfonatronum</taxon>
    </lineage>
</organism>
<evidence type="ECO:0000259" key="18">
    <source>
        <dbReference type="PROSITE" id="PS51447"/>
    </source>
</evidence>
<evidence type="ECO:0000256" key="13">
    <source>
        <dbReference type="ARBA" id="ARBA00023146"/>
    </source>
</evidence>
<comment type="similarity">
    <text evidence="2 15">Belongs to the phenylalanyl-tRNA synthetase beta subunit family. Type 1 subfamily.</text>
</comment>
<evidence type="ECO:0000256" key="12">
    <source>
        <dbReference type="ARBA" id="ARBA00022917"/>
    </source>
</evidence>
<dbReference type="Pfam" id="PF03484">
    <property type="entry name" value="B5"/>
    <property type="match status" value="1"/>
</dbReference>
<dbReference type="Pfam" id="PF01588">
    <property type="entry name" value="tRNA_bind"/>
    <property type="match status" value="1"/>
</dbReference>
<dbReference type="EC" id="6.1.1.20" evidence="15"/>
<dbReference type="InterPro" id="IPR041616">
    <property type="entry name" value="PheRS_beta_core"/>
</dbReference>